<name>A0A6M8UFD5_9GAMM</name>
<keyword evidence="1" id="KW-0732">Signal</keyword>
<organism evidence="2 3">
    <name type="scientific">Paramixta manurensis</name>
    <dbReference type="NCBI Taxonomy" id="2740817"/>
    <lineage>
        <taxon>Bacteria</taxon>
        <taxon>Pseudomonadati</taxon>
        <taxon>Pseudomonadota</taxon>
        <taxon>Gammaproteobacteria</taxon>
        <taxon>Enterobacterales</taxon>
        <taxon>Erwiniaceae</taxon>
        <taxon>Paramixta</taxon>
    </lineage>
</organism>
<dbReference type="Proteomes" id="UP000505325">
    <property type="component" value="Chromosome"/>
</dbReference>
<accession>A0A6M8UFD5</accession>
<proteinExistence type="predicted"/>
<evidence type="ECO:0000256" key="1">
    <source>
        <dbReference type="SAM" id="SignalP"/>
    </source>
</evidence>
<dbReference type="EMBL" id="CP054212">
    <property type="protein sequence ID" value="QKJ87167.1"/>
    <property type="molecule type" value="Genomic_DNA"/>
</dbReference>
<reference evidence="2 3" key="1">
    <citation type="submission" date="2020-06" db="EMBL/GenBank/DDBJ databases">
        <title>Genome sequence of Paramixta manurensis strain PD-1.</title>
        <authorList>
            <person name="Lee C.W."/>
            <person name="Kim J."/>
        </authorList>
    </citation>
    <scope>NUCLEOTIDE SEQUENCE [LARGE SCALE GENOMIC DNA]</scope>
    <source>
        <strain evidence="2 3">PD-1</strain>
    </source>
</reference>
<evidence type="ECO:0000313" key="3">
    <source>
        <dbReference type="Proteomes" id="UP000505325"/>
    </source>
</evidence>
<feature type="signal peptide" evidence="1">
    <location>
        <begin position="1"/>
        <end position="19"/>
    </location>
</feature>
<sequence>MKKGMMLCVLLALSGGVHAAGKTEAVYTGPDCSKDTDGRIFGGLWDSVLPNTSKYKKYVDILAKKDTILKITRLSSEKISKKEAERLMYRRAKKDGIKQSEIKDRGIVEQYLGEDLYRQYYLIESNKKFKAIAEFYSSYLPGDYPVGSKTGESCGNDIENIYIISDSIYGHTEDFSSR</sequence>
<dbReference type="AlphaFoldDB" id="A0A6M8UFD5"/>
<keyword evidence="3" id="KW-1185">Reference proteome</keyword>
<evidence type="ECO:0000313" key="2">
    <source>
        <dbReference type="EMBL" id="QKJ87167.1"/>
    </source>
</evidence>
<gene>
    <name evidence="2" type="ORF">PMPD1_2222</name>
</gene>
<dbReference type="RefSeq" id="WP_173634128.1">
    <property type="nucleotide sequence ID" value="NZ_CP054212.1"/>
</dbReference>
<feature type="chain" id="PRO_5026941825" evidence="1">
    <location>
        <begin position="20"/>
        <end position="178"/>
    </location>
</feature>
<dbReference type="KEGG" id="pmak:PMPD1_2222"/>
<protein>
    <submittedName>
        <fullName evidence="2">Uncharacterized protein</fullName>
    </submittedName>
</protein>